<keyword evidence="2" id="KW-1185">Reference proteome</keyword>
<dbReference type="EMBL" id="CAJJDP010000091">
    <property type="protein sequence ID" value="CAD8188086.1"/>
    <property type="molecule type" value="Genomic_DNA"/>
</dbReference>
<gene>
    <name evidence="1" type="ORF">POCTA_138.1.T0920014</name>
</gene>
<reference evidence="1" key="1">
    <citation type="submission" date="2021-01" db="EMBL/GenBank/DDBJ databases">
        <authorList>
            <consortium name="Genoscope - CEA"/>
            <person name="William W."/>
        </authorList>
    </citation>
    <scope>NUCLEOTIDE SEQUENCE</scope>
</reference>
<organism evidence="1 2">
    <name type="scientific">Paramecium octaurelia</name>
    <dbReference type="NCBI Taxonomy" id="43137"/>
    <lineage>
        <taxon>Eukaryota</taxon>
        <taxon>Sar</taxon>
        <taxon>Alveolata</taxon>
        <taxon>Ciliophora</taxon>
        <taxon>Intramacronucleata</taxon>
        <taxon>Oligohymenophorea</taxon>
        <taxon>Peniculida</taxon>
        <taxon>Parameciidae</taxon>
        <taxon>Paramecium</taxon>
    </lineage>
</organism>
<comment type="caution">
    <text evidence="1">The sequence shown here is derived from an EMBL/GenBank/DDBJ whole genome shotgun (WGS) entry which is preliminary data.</text>
</comment>
<protein>
    <submittedName>
        <fullName evidence="1">Uncharacterized protein</fullName>
    </submittedName>
</protein>
<evidence type="ECO:0000313" key="2">
    <source>
        <dbReference type="Proteomes" id="UP000683925"/>
    </source>
</evidence>
<sequence>MISNQNNQQISQYTFNGIMIGFFVQYQITMKIQLCQEILNKQQNLDEKERMVVLVKTKNLSDYDMVQILINNKTELYHVVLMKNIYFRTIRREQRLDCNIKDYGRTRQINSLQRQDILIQNVDQINCLFQQSQNASY</sequence>
<dbReference type="Proteomes" id="UP000683925">
    <property type="component" value="Unassembled WGS sequence"/>
</dbReference>
<evidence type="ECO:0000313" key="1">
    <source>
        <dbReference type="EMBL" id="CAD8188086.1"/>
    </source>
</evidence>
<proteinExistence type="predicted"/>
<name>A0A8S1WQV3_PAROT</name>
<accession>A0A8S1WQV3</accession>
<dbReference type="AlphaFoldDB" id="A0A8S1WQV3"/>